<dbReference type="Proteomes" id="UP000003824">
    <property type="component" value="Unassembled WGS sequence"/>
</dbReference>
<protein>
    <submittedName>
        <fullName evidence="2">Urease</fullName>
    </submittedName>
</protein>
<accession>D5ZSU6</accession>
<dbReference type="AlphaFoldDB" id="D5ZSU6"/>
<organism evidence="2 3">
    <name type="scientific">Streptomyces viridosporus (strain ATCC 14672 / DSM 40746 / JCM 4963 / KCTC 9882 / NRRL B-12104 / FH 1290)</name>
    <name type="common">Streptomyces ghanaensis</name>
    <dbReference type="NCBI Taxonomy" id="566461"/>
    <lineage>
        <taxon>Bacteria</taxon>
        <taxon>Bacillati</taxon>
        <taxon>Actinomycetota</taxon>
        <taxon>Actinomycetes</taxon>
        <taxon>Kitasatosporales</taxon>
        <taxon>Streptomycetaceae</taxon>
        <taxon>Streptomyces</taxon>
    </lineage>
</organism>
<feature type="region of interest" description="Disordered" evidence="1">
    <location>
        <begin position="217"/>
        <end position="332"/>
    </location>
</feature>
<gene>
    <name evidence="2" type="ORF">SSFG_01896</name>
</gene>
<dbReference type="SUPFAM" id="SSF53800">
    <property type="entry name" value="Chelatase"/>
    <property type="match status" value="1"/>
</dbReference>
<proteinExistence type="predicted"/>
<evidence type="ECO:0000313" key="2">
    <source>
        <dbReference type="EMBL" id="EFE66647.2"/>
    </source>
</evidence>
<dbReference type="eggNOG" id="COG2138">
    <property type="taxonomic scope" value="Bacteria"/>
</dbReference>
<dbReference type="EMBL" id="DS999641">
    <property type="protein sequence ID" value="EFE66647.2"/>
    <property type="molecule type" value="Genomic_DNA"/>
</dbReference>
<sequence>MSPGEVVAVGGHESDGGRALRGLLGPRVSCVSGGRELFRRVSALRARGEPVCVVPMTLGRDPELVADAARSLLALSAEDRAGTVLAEPFGTADHLVGWLRAAASRVAADKALLVTAPSGDPFVDADLFRIARLVRQYGRHRTVEVALIGGDPDPAEGVRRCRALGERRVVLLPAAWVTPRVPDPEHCEPGGPLLAAPAVAGVLDARVREAWERHDRLGDDGLSRGLRAAHDHGHAHTHGPGGHAHTHGPGDHAHGPPHTDESHGSHGPHGPHTHVHGTHHDPRTHPHGPDGAAASHRGHRAPDGPPPPHHRADAVAHRGADPHLLPSHRSPR</sequence>
<feature type="compositionally biased region" description="Basic and acidic residues" evidence="1">
    <location>
        <begin position="248"/>
        <end position="264"/>
    </location>
</feature>
<feature type="compositionally biased region" description="Basic and acidic residues" evidence="1">
    <location>
        <begin position="278"/>
        <end position="288"/>
    </location>
</feature>
<feature type="compositionally biased region" description="Basic and acidic residues" evidence="1">
    <location>
        <begin position="217"/>
        <end position="234"/>
    </location>
</feature>
<evidence type="ECO:0000313" key="3">
    <source>
        <dbReference type="Proteomes" id="UP000003824"/>
    </source>
</evidence>
<name>D5ZSU6_STRV1</name>
<evidence type="ECO:0000256" key="1">
    <source>
        <dbReference type="SAM" id="MobiDB-lite"/>
    </source>
</evidence>
<dbReference type="RefSeq" id="WP_004982481.1">
    <property type="nucleotide sequence ID" value="NZ_DS999641.1"/>
</dbReference>
<reference evidence="3" key="1">
    <citation type="submission" date="2008-12" db="EMBL/GenBank/DDBJ databases">
        <title>Annotation of Streptomyces ghanaensis ATCC 14672.</title>
        <authorList>
            <consortium name="The Broad Institute Genome Sequencing Platform"/>
            <consortium name="Broad Institute Microbial Sequencing Center"/>
            <person name="Fischbach M."/>
            <person name="Ward D."/>
            <person name="Young S."/>
            <person name="Kodira C.D."/>
            <person name="Zeng Q."/>
            <person name="Koehrsen M."/>
            <person name="Godfrey P."/>
            <person name="Alvarado L."/>
            <person name="Berlin A.M."/>
            <person name="Borenstein D."/>
            <person name="Chen Z."/>
            <person name="Engels R."/>
            <person name="Freedman E."/>
            <person name="Gellesch M."/>
            <person name="Goldberg J."/>
            <person name="Griggs A."/>
            <person name="Gujja S."/>
            <person name="Heiman D.I."/>
            <person name="Hepburn T.A."/>
            <person name="Howarth C."/>
            <person name="Jen D."/>
            <person name="Larson L."/>
            <person name="Lewis B."/>
            <person name="Mehta T."/>
            <person name="Park D."/>
            <person name="Pearson M."/>
            <person name="Roberts A."/>
            <person name="Saif S."/>
            <person name="Shea T.D."/>
            <person name="Shenoy N."/>
            <person name="Sisk P."/>
            <person name="Stolte C."/>
            <person name="Sykes S.N."/>
            <person name="Walk T."/>
            <person name="White J."/>
            <person name="Yandava C."/>
            <person name="Straight P."/>
            <person name="Clardy J."/>
            <person name="Hung D."/>
            <person name="Kolter R."/>
            <person name="Mekalanos J."/>
            <person name="Walker S."/>
            <person name="Walsh C.T."/>
            <person name="Wieland B.L.C."/>
            <person name="Ilzarbe M."/>
            <person name="Galagan J."/>
            <person name="Nusbaum C."/>
            <person name="Birren B."/>
        </authorList>
    </citation>
    <scope>NUCLEOTIDE SEQUENCE [LARGE SCALE GENOMIC DNA]</scope>
    <source>
        <strain evidence="3">ATCC 14672 / DSM 40746 / JCM 4963 / KCTC 9882 / NRRL B-12104 / FH 1290</strain>
    </source>
</reference>
<feature type="compositionally biased region" description="Basic and acidic residues" evidence="1">
    <location>
        <begin position="310"/>
        <end position="321"/>
    </location>
</feature>